<evidence type="ECO:0000313" key="1">
    <source>
        <dbReference type="EMBL" id="MBA2114369.1"/>
    </source>
</evidence>
<dbReference type="Proteomes" id="UP000551616">
    <property type="component" value="Unassembled WGS sequence"/>
</dbReference>
<keyword evidence="2" id="KW-1185">Reference proteome</keyword>
<name>A0A7V8V447_9BACT</name>
<comment type="caution">
    <text evidence="1">The sequence shown here is derived from an EMBL/GenBank/DDBJ whole genome shotgun (WGS) entry which is preliminary data.</text>
</comment>
<sequence>MYIFEKETNPLFDAAKVFPKVSPIPRSTAVGLQAKVWTAFGKALVSASRCFPFFT</sequence>
<gene>
    <name evidence="1" type="ORF">HOV93_15260</name>
</gene>
<protein>
    <submittedName>
        <fullName evidence="1">Uncharacterized protein</fullName>
    </submittedName>
</protein>
<proteinExistence type="predicted"/>
<evidence type="ECO:0000313" key="2">
    <source>
        <dbReference type="Proteomes" id="UP000551616"/>
    </source>
</evidence>
<dbReference type="EMBL" id="JABRWO010000003">
    <property type="protein sequence ID" value="MBA2114369.1"/>
    <property type="molecule type" value="Genomic_DNA"/>
</dbReference>
<accession>A0A7V8V447</accession>
<dbReference type="AlphaFoldDB" id="A0A7V8V447"/>
<reference evidence="1 2" key="1">
    <citation type="submission" date="2020-05" db="EMBL/GenBank/DDBJ databases">
        <title>Bremerella alba sp. nov., a novel planctomycete isolated from the surface of the macroalga Fucus spiralis.</title>
        <authorList>
            <person name="Godinho O."/>
            <person name="Botelho R."/>
            <person name="Albuquerque L."/>
            <person name="Wiegand S."/>
            <person name="Da Costa M.S."/>
            <person name="Lobo-Da-Cunha A."/>
            <person name="Jogler C."/>
            <person name="Lage O.M."/>
        </authorList>
    </citation>
    <scope>NUCLEOTIDE SEQUENCE [LARGE SCALE GENOMIC DNA]</scope>
    <source>
        <strain evidence="1 2">FF15</strain>
    </source>
</reference>
<organism evidence="1 2">
    <name type="scientific">Bremerella alba</name>
    <dbReference type="NCBI Taxonomy" id="980252"/>
    <lineage>
        <taxon>Bacteria</taxon>
        <taxon>Pseudomonadati</taxon>
        <taxon>Planctomycetota</taxon>
        <taxon>Planctomycetia</taxon>
        <taxon>Pirellulales</taxon>
        <taxon>Pirellulaceae</taxon>
        <taxon>Bremerella</taxon>
    </lineage>
</organism>